<proteinExistence type="predicted"/>
<keyword evidence="2" id="KW-1185">Reference proteome</keyword>
<evidence type="ECO:0000313" key="1">
    <source>
        <dbReference type="EMBL" id="GAA1530883.1"/>
    </source>
</evidence>
<dbReference type="Proteomes" id="UP001501470">
    <property type="component" value="Unassembled WGS sequence"/>
</dbReference>
<evidence type="ECO:0000313" key="2">
    <source>
        <dbReference type="Proteomes" id="UP001501470"/>
    </source>
</evidence>
<reference evidence="2" key="1">
    <citation type="journal article" date="2019" name="Int. J. Syst. Evol. Microbiol.">
        <title>The Global Catalogue of Microorganisms (GCM) 10K type strain sequencing project: providing services to taxonomists for standard genome sequencing and annotation.</title>
        <authorList>
            <consortium name="The Broad Institute Genomics Platform"/>
            <consortium name="The Broad Institute Genome Sequencing Center for Infectious Disease"/>
            <person name="Wu L."/>
            <person name="Ma J."/>
        </authorList>
    </citation>
    <scope>NUCLEOTIDE SEQUENCE [LARGE SCALE GENOMIC DNA]</scope>
    <source>
        <strain evidence="2">JCM 15933</strain>
    </source>
</reference>
<sequence>MPGRSRALMLYSGMSADGTTAVGTLVSLPGGGELKGPSDMMRWTCPTTR</sequence>
<accession>A0ABP4LVL3</accession>
<comment type="caution">
    <text evidence="1">The sequence shown here is derived from an EMBL/GenBank/DDBJ whole genome shotgun (WGS) entry which is preliminary data.</text>
</comment>
<organism evidence="1 2">
    <name type="scientific">Dactylosporangium maewongense</name>
    <dbReference type="NCBI Taxonomy" id="634393"/>
    <lineage>
        <taxon>Bacteria</taxon>
        <taxon>Bacillati</taxon>
        <taxon>Actinomycetota</taxon>
        <taxon>Actinomycetes</taxon>
        <taxon>Micromonosporales</taxon>
        <taxon>Micromonosporaceae</taxon>
        <taxon>Dactylosporangium</taxon>
    </lineage>
</organism>
<protein>
    <submittedName>
        <fullName evidence="1">Uncharacterized protein</fullName>
    </submittedName>
</protein>
<name>A0ABP4LVL3_9ACTN</name>
<dbReference type="EMBL" id="BAAAQD010000011">
    <property type="protein sequence ID" value="GAA1530883.1"/>
    <property type="molecule type" value="Genomic_DNA"/>
</dbReference>
<gene>
    <name evidence="1" type="ORF">GCM10009827_055730</name>
</gene>